<evidence type="ECO:0000313" key="2">
    <source>
        <dbReference type="EMBL" id="KAF2497499.1"/>
    </source>
</evidence>
<dbReference type="Proteomes" id="UP000799750">
    <property type="component" value="Unassembled WGS sequence"/>
</dbReference>
<keyword evidence="1" id="KW-1133">Transmembrane helix</keyword>
<name>A0A6A6QZ30_9PEZI</name>
<gene>
    <name evidence="2" type="ORF">BU16DRAFT_315634</name>
</gene>
<feature type="transmembrane region" description="Helical" evidence="1">
    <location>
        <begin position="114"/>
        <end position="137"/>
    </location>
</feature>
<organism evidence="2 3">
    <name type="scientific">Lophium mytilinum</name>
    <dbReference type="NCBI Taxonomy" id="390894"/>
    <lineage>
        <taxon>Eukaryota</taxon>
        <taxon>Fungi</taxon>
        <taxon>Dikarya</taxon>
        <taxon>Ascomycota</taxon>
        <taxon>Pezizomycotina</taxon>
        <taxon>Dothideomycetes</taxon>
        <taxon>Pleosporomycetidae</taxon>
        <taxon>Mytilinidiales</taxon>
        <taxon>Mytilinidiaceae</taxon>
        <taxon>Lophium</taxon>
    </lineage>
</organism>
<keyword evidence="1" id="KW-0472">Membrane</keyword>
<reference evidence="2" key="1">
    <citation type="journal article" date="2020" name="Stud. Mycol.">
        <title>101 Dothideomycetes genomes: a test case for predicting lifestyles and emergence of pathogens.</title>
        <authorList>
            <person name="Haridas S."/>
            <person name="Albert R."/>
            <person name="Binder M."/>
            <person name="Bloem J."/>
            <person name="Labutti K."/>
            <person name="Salamov A."/>
            <person name="Andreopoulos B."/>
            <person name="Baker S."/>
            <person name="Barry K."/>
            <person name="Bills G."/>
            <person name="Bluhm B."/>
            <person name="Cannon C."/>
            <person name="Castanera R."/>
            <person name="Culley D."/>
            <person name="Daum C."/>
            <person name="Ezra D."/>
            <person name="Gonzalez J."/>
            <person name="Henrissat B."/>
            <person name="Kuo A."/>
            <person name="Liang C."/>
            <person name="Lipzen A."/>
            <person name="Lutzoni F."/>
            <person name="Magnuson J."/>
            <person name="Mondo S."/>
            <person name="Nolan M."/>
            <person name="Ohm R."/>
            <person name="Pangilinan J."/>
            <person name="Park H.-J."/>
            <person name="Ramirez L."/>
            <person name="Alfaro M."/>
            <person name="Sun H."/>
            <person name="Tritt A."/>
            <person name="Yoshinaga Y."/>
            <person name="Zwiers L.-H."/>
            <person name="Turgeon B."/>
            <person name="Goodwin S."/>
            <person name="Spatafora J."/>
            <person name="Crous P."/>
            <person name="Grigoriev I."/>
        </authorList>
    </citation>
    <scope>NUCLEOTIDE SEQUENCE</scope>
    <source>
        <strain evidence="2">CBS 269.34</strain>
    </source>
</reference>
<keyword evidence="3" id="KW-1185">Reference proteome</keyword>
<evidence type="ECO:0000256" key="1">
    <source>
        <dbReference type="SAM" id="Phobius"/>
    </source>
</evidence>
<dbReference type="AlphaFoldDB" id="A0A6A6QZ30"/>
<protein>
    <submittedName>
        <fullName evidence="2">Uncharacterized protein</fullName>
    </submittedName>
</protein>
<accession>A0A6A6QZ30</accession>
<evidence type="ECO:0000313" key="3">
    <source>
        <dbReference type="Proteomes" id="UP000799750"/>
    </source>
</evidence>
<dbReference type="EMBL" id="MU004186">
    <property type="protein sequence ID" value="KAF2497499.1"/>
    <property type="molecule type" value="Genomic_DNA"/>
</dbReference>
<keyword evidence="1" id="KW-0812">Transmembrane</keyword>
<proteinExistence type="predicted"/>
<sequence>MLYMIVELCRLIFPWPTSSYCKGFCSTHPLSYHHRILISSGLNFFSTQALAVHLDRTSPMCEKHCFCTFLLSLVLRISNGRNWRKGSRLAFRNHDLYALPSFFLFSRVEPPPLASIPCAHLSMFGSWLFWFLSFWHFSGLRT</sequence>